<reference evidence="2 3" key="1">
    <citation type="journal article" date="2019" name="BMC Genomics">
        <title>New insights from Opisthorchis felineus genome: update on genomics of the epidemiologically important liver flukes.</title>
        <authorList>
            <person name="Ershov N.I."/>
            <person name="Mordvinov V.A."/>
            <person name="Prokhortchouk E.B."/>
            <person name="Pakharukova M.Y."/>
            <person name="Gunbin K.V."/>
            <person name="Ustyantsev K."/>
            <person name="Genaev M.A."/>
            <person name="Blinov A.G."/>
            <person name="Mazur A."/>
            <person name="Boulygina E."/>
            <person name="Tsygankova S."/>
            <person name="Khrameeva E."/>
            <person name="Chekanov N."/>
            <person name="Fan G."/>
            <person name="Xiao A."/>
            <person name="Zhang H."/>
            <person name="Xu X."/>
            <person name="Yang H."/>
            <person name="Solovyev V."/>
            <person name="Lee S.M."/>
            <person name="Liu X."/>
            <person name="Afonnikov D.A."/>
            <person name="Skryabin K.G."/>
        </authorList>
    </citation>
    <scope>NUCLEOTIDE SEQUENCE [LARGE SCALE GENOMIC DNA]</scope>
    <source>
        <strain evidence="2">AK-0245</strain>
        <tissue evidence="2">Whole organism</tissue>
    </source>
</reference>
<organism evidence="2 3">
    <name type="scientific">Opisthorchis felineus</name>
    <dbReference type="NCBI Taxonomy" id="147828"/>
    <lineage>
        <taxon>Eukaryota</taxon>
        <taxon>Metazoa</taxon>
        <taxon>Spiralia</taxon>
        <taxon>Lophotrochozoa</taxon>
        <taxon>Platyhelminthes</taxon>
        <taxon>Trematoda</taxon>
        <taxon>Digenea</taxon>
        <taxon>Opisthorchiida</taxon>
        <taxon>Opisthorchiata</taxon>
        <taxon>Opisthorchiidae</taxon>
        <taxon>Opisthorchis</taxon>
    </lineage>
</organism>
<accession>A0A4S2MAI2</accession>
<feature type="transmembrane region" description="Helical" evidence="1">
    <location>
        <begin position="44"/>
        <end position="62"/>
    </location>
</feature>
<dbReference type="Proteomes" id="UP000308267">
    <property type="component" value="Unassembled WGS sequence"/>
</dbReference>
<keyword evidence="3" id="KW-1185">Reference proteome</keyword>
<keyword evidence="1" id="KW-0812">Transmembrane</keyword>
<sequence length="107" mass="12421">MKNYSVNEVAAKLTSEDFRFWWNISLFLMLKPIFHGGFSVRRAWQFGCITHFIVFTTGLSNYMPTRRIQMHCIWVNVTCIGLLIGALHSVITIPPNSMMFDFLIDNT</sequence>
<gene>
    <name evidence="2" type="ORF">CRM22_001467</name>
</gene>
<feature type="transmembrane region" description="Helical" evidence="1">
    <location>
        <begin position="20"/>
        <end position="38"/>
    </location>
</feature>
<dbReference type="EMBL" id="SJOL01002640">
    <property type="protein sequence ID" value="TGZ73522.1"/>
    <property type="molecule type" value="Genomic_DNA"/>
</dbReference>
<dbReference type="AlphaFoldDB" id="A0A4S2MAI2"/>
<evidence type="ECO:0000313" key="3">
    <source>
        <dbReference type="Proteomes" id="UP000308267"/>
    </source>
</evidence>
<proteinExistence type="predicted"/>
<protein>
    <submittedName>
        <fullName evidence="2">Uncharacterized protein</fullName>
    </submittedName>
</protein>
<comment type="caution">
    <text evidence="2">The sequence shown here is derived from an EMBL/GenBank/DDBJ whole genome shotgun (WGS) entry which is preliminary data.</text>
</comment>
<keyword evidence="1" id="KW-1133">Transmembrane helix</keyword>
<name>A0A4S2MAI2_OPIFE</name>
<feature type="transmembrane region" description="Helical" evidence="1">
    <location>
        <begin position="74"/>
        <end position="93"/>
    </location>
</feature>
<evidence type="ECO:0000256" key="1">
    <source>
        <dbReference type="SAM" id="Phobius"/>
    </source>
</evidence>
<evidence type="ECO:0000313" key="2">
    <source>
        <dbReference type="EMBL" id="TGZ73522.1"/>
    </source>
</evidence>
<keyword evidence="1" id="KW-0472">Membrane</keyword>